<dbReference type="InterPro" id="IPR016162">
    <property type="entry name" value="Ald_DH_N"/>
</dbReference>
<dbReference type="InterPro" id="IPR025997">
    <property type="entry name" value="SBP_2_dom"/>
</dbReference>
<feature type="transmembrane region" description="Helical" evidence="10">
    <location>
        <begin position="488"/>
        <end position="509"/>
    </location>
</feature>
<dbReference type="InterPro" id="IPR036663">
    <property type="entry name" value="Fumarylacetoacetase_C_sf"/>
</dbReference>
<keyword evidence="4 10" id="KW-0812">Transmembrane</keyword>
<feature type="transmembrane region" description="Helical" evidence="10">
    <location>
        <begin position="516"/>
        <end position="534"/>
    </location>
</feature>
<dbReference type="Gene3D" id="3.40.605.10">
    <property type="entry name" value="Aldehyde Dehydrogenase, Chain A, domain 1"/>
    <property type="match status" value="1"/>
</dbReference>
<comment type="subcellular location">
    <subcellularLocation>
        <location evidence="1">Cell membrane</location>
        <topology evidence="1">Multi-pass membrane protein</topology>
    </subcellularLocation>
</comment>
<dbReference type="CDD" id="cd07129">
    <property type="entry name" value="ALDH_KGSADH"/>
    <property type="match status" value="1"/>
</dbReference>
<feature type="transmembrane region" description="Helical" evidence="10">
    <location>
        <begin position="983"/>
        <end position="1001"/>
    </location>
</feature>
<dbReference type="InterPro" id="IPR028082">
    <property type="entry name" value="Peripla_BP_I"/>
</dbReference>
<comment type="caution">
    <text evidence="12">The sequence shown here is derived from an EMBL/GenBank/DDBJ whole genome shotgun (WGS) entry which is preliminary data.</text>
</comment>
<dbReference type="PANTHER" id="PTHR43790">
    <property type="entry name" value="CARBOHYDRATE TRANSPORT ATP-BINDING PROTEIN MG119-RELATED"/>
    <property type="match status" value="1"/>
</dbReference>
<dbReference type="InterPro" id="IPR016163">
    <property type="entry name" value="Ald_DH_C"/>
</dbReference>
<evidence type="ECO:0000256" key="5">
    <source>
        <dbReference type="ARBA" id="ARBA00022737"/>
    </source>
</evidence>
<dbReference type="Pfam" id="PF00005">
    <property type="entry name" value="ABC_tran"/>
    <property type="match status" value="2"/>
</dbReference>
<dbReference type="InterPro" id="IPR029058">
    <property type="entry name" value="AB_hydrolase_fold"/>
</dbReference>
<keyword evidence="6" id="KW-0547">Nucleotide-binding</keyword>
<keyword evidence="7" id="KW-0067">ATP-binding</keyword>
<evidence type="ECO:0000256" key="6">
    <source>
        <dbReference type="ARBA" id="ARBA00022741"/>
    </source>
</evidence>
<evidence type="ECO:0000256" key="10">
    <source>
        <dbReference type="SAM" id="Phobius"/>
    </source>
</evidence>
<dbReference type="Gene3D" id="3.40.50.2300">
    <property type="match status" value="2"/>
</dbReference>
<keyword evidence="13" id="KW-1185">Reference proteome</keyword>
<dbReference type="SUPFAM" id="SSF53720">
    <property type="entry name" value="ALDH-like"/>
    <property type="match status" value="1"/>
</dbReference>
<dbReference type="CDD" id="cd03216">
    <property type="entry name" value="ABC_Carb_Monos_I"/>
    <property type="match status" value="1"/>
</dbReference>
<dbReference type="Gene3D" id="3.90.850.10">
    <property type="entry name" value="Fumarylacetoacetase-like, C-terminal domain"/>
    <property type="match status" value="1"/>
</dbReference>
<evidence type="ECO:0000256" key="7">
    <source>
        <dbReference type="ARBA" id="ARBA00022840"/>
    </source>
</evidence>
<dbReference type="Proteomes" id="UP001642464">
    <property type="component" value="Unassembled WGS sequence"/>
</dbReference>
<accession>A0ABP0P2F9</accession>
<dbReference type="InterPro" id="IPR003439">
    <property type="entry name" value="ABC_transporter-like_ATP-bd"/>
</dbReference>
<feature type="transmembrane region" description="Helical" evidence="10">
    <location>
        <begin position="898"/>
        <end position="920"/>
    </location>
</feature>
<feature type="transmembrane region" description="Helical" evidence="10">
    <location>
        <begin position="861"/>
        <end position="878"/>
    </location>
</feature>
<dbReference type="InterPro" id="IPR044151">
    <property type="entry name" value="ALDH_KGSADH"/>
</dbReference>
<evidence type="ECO:0000313" key="12">
    <source>
        <dbReference type="EMBL" id="CAK9069152.1"/>
    </source>
</evidence>
<dbReference type="EMBL" id="CAXAMM010032057">
    <property type="protein sequence ID" value="CAK9069152.1"/>
    <property type="molecule type" value="Genomic_DNA"/>
</dbReference>
<dbReference type="Gene3D" id="1.10.10.10">
    <property type="entry name" value="Winged helix-like DNA-binding domain superfamily/Winged helix DNA-binding domain"/>
    <property type="match status" value="1"/>
</dbReference>
<feature type="transmembrane region" description="Helical" evidence="10">
    <location>
        <begin position="756"/>
        <end position="774"/>
    </location>
</feature>
<evidence type="ECO:0000256" key="1">
    <source>
        <dbReference type="ARBA" id="ARBA00004651"/>
    </source>
</evidence>
<dbReference type="CDD" id="cd06579">
    <property type="entry name" value="TM_PBP1_transp_AraH_like"/>
    <property type="match status" value="2"/>
</dbReference>
<keyword evidence="8 10" id="KW-1133">Transmembrane helix</keyword>
<proteinExistence type="predicted"/>
<feature type="domain" description="ABC transporter" evidence="11">
    <location>
        <begin position="6"/>
        <end position="242"/>
    </location>
</feature>
<name>A0ABP0P2F9_9DINO</name>
<dbReference type="Pfam" id="PF02653">
    <property type="entry name" value="BPD_transp_2"/>
    <property type="match status" value="2"/>
</dbReference>
<feature type="transmembrane region" description="Helical" evidence="10">
    <location>
        <begin position="713"/>
        <end position="735"/>
    </location>
</feature>
<dbReference type="InterPro" id="IPR015590">
    <property type="entry name" value="Aldehyde_DH_dom"/>
</dbReference>
<feature type="transmembrane region" description="Helical" evidence="10">
    <location>
        <begin position="659"/>
        <end position="682"/>
    </location>
</feature>
<dbReference type="CDD" id="cd03215">
    <property type="entry name" value="ABC_Carb_Monos_II"/>
    <property type="match status" value="1"/>
</dbReference>
<dbReference type="SUPFAM" id="SSF52540">
    <property type="entry name" value="P-loop containing nucleoside triphosphate hydrolases"/>
    <property type="match status" value="2"/>
</dbReference>
<feature type="transmembrane region" description="Helical" evidence="10">
    <location>
        <begin position="540"/>
        <end position="563"/>
    </location>
</feature>
<dbReference type="Gene3D" id="3.40.50.300">
    <property type="entry name" value="P-loop containing nucleotide triphosphate hydrolases"/>
    <property type="match status" value="2"/>
</dbReference>
<protein>
    <submittedName>
        <fullName evidence="12">5-dioxovalerate dehydrogenase 2 (KGSADH-II</fullName>
    </submittedName>
</protein>
<evidence type="ECO:0000256" key="2">
    <source>
        <dbReference type="ARBA" id="ARBA00022448"/>
    </source>
</evidence>
<dbReference type="SUPFAM" id="SSF56529">
    <property type="entry name" value="FAH"/>
    <property type="match status" value="1"/>
</dbReference>
<feature type="transmembrane region" description="Helical" evidence="10">
    <location>
        <begin position="948"/>
        <end position="971"/>
    </location>
</feature>
<dbReference type="InterPro" id="IPR003593">
    <property type="entry name" value="AAA+_ATPase"/>
</dbReference>
<feature type="domain" description="ABC transporter" evidence="11">
    <location>
        <begin position="261"/>
        <end position="497"/>
    </location>
</feature>
<feature type="transmembrane region" description="Helical" evidence="10">
    <location>
        <begin position="811"/>
        <end position="827"/>
    </location>
</feature>
<feature type="transmembrane region" description="Helical" evidence="10">
    <location>
        <begin position="833"/>
        <end position="854"/>
    </location>
</feature>
<dbReference type="Pfam" id="PF13407">
    <property type="entry name" value="Peripla_BP_4"/>
    <property type="match status" value="1"/>
</dbReference>
<dbReference type="SUPFAM" id="SSF53822">
    <property type="entry name" value="Periplasmic binding protein-like I"/>
    <property type="match status" value="1"/>
</dbReference>
<evidence type="ECO:0000256" key="4">
    <source>
        <dbReference type="ARBA" id="ARBA00022692"/>
    </source>
</evidence>
<evidence type="ECO:0000256" key="3">
    <source>
        <dbReference type="ARBA" id="ARBA00022475"/>
    </source>
</evidence>
<keyword evidence="2" id="KW-0813">Transport</keyword>
<dbReference type="InterPro" id="IPR016161">
    <property type="entry name" value="Ald_DH/histidinol_DH"/>
</dbReference>
<dbReference type="SUPFAM" id="SSF53474">
    <property type="entry name" value="alpha/beta-Hydrolases"/>
    <property type="match status" value="1"/>
</dbReference>
<keyword evidence="9 10" id="KW-0472">Membrane</keyword>
<dbReference type="InterPro" id="IPR001851">
    <property type="entry name" value="ABC_transp_permease"/>
</dbReference>
<dbReference type="PANTHER" id="PTHR43790:SF9">
    <property type="entry name" value="GALACTOFURANOSE TRANSPORTER ATP-BINDING PROTEIN YTFR"/>
    <property type="match status" value="1"/>
</dbReference>
<feature type="transmembrane region" description="Helical" evidence="10">
    <location>
        <begin position="786"/>
        <end position="806"/>
    </location>
</feature>
<evidence type="ECO:0000256" key="8">
    <source>
        <dbReference type="ARBA" id="ARBA00022989"/>
    </source>
</evidence>
<reference evidence="12 13" key="1">
    <citation type="submission" date="2024-02" db="EMBL/GenBank/DDBJ databases">
        <authorList>
            <person name="Chen Y."/>
            <person name="Shah S."/>
            <person name="Dougan E. K."/>
            <person name="Thang M."/>
            <person name="Chan C."/>
        </authorList>
    </citation>
    <scope>NUCLEOTIDE SEQUENCE [LARGE SCALE GENOMIC DNA]</scope>
</reference>
<evidence type="ECO:0000259" key="11">
    <source>
        <dbReference type="PROSITE" id="PS50893"/>
    </source>
</evidence>
<dbReference type="InterPro" id="IPR036388">
    <property type="entry name" value="WH-like_DNA-bd_sf"/>
</dbReference>
<feature type="transmembrane region" description="Helical" evidence="10">
    <location>
        <begin position="570"/>
        <end position="589"/>
    </location>
</feature>
<dbReference type="Pfam" id="PF07859">
    <property type="entry name" value="Abhydrolase_3"/>
    <property type="match status" value="1"/>
</dbReference>
<dbReference type="InterPro" id="IPR013094">
    <property type="entry name" value="AB_hydrolase_3"/>
</dbReference>
<keyword evidence="5" id="KW-0677">Repeat</keyword>
<dbReference type="Gene3D" id="3.40.309.10">
    <property type="entry name" value="Aldehyde Dehydrogenase, Chain A, domain 2"/>
    <property type="match status" value="1"/>
</dbReference>
<evidence type="ECO:0000256" key="9">
    <source>
        <dbReference type="ARBA" id="ARBA00023136"/>
    </source>
</evidence>
<dbReference type="PROSITE" id="PS00211">
    <property type="entry name" value="ABC_TRANSPORTER_1"/>
    <property type="match status" value="1"/>
</dbReference>
<dbReference type="Pfam" id="PF00171">
    <property type="entry name" value="Aldedh"/>
    <property type="match status" value="1"/>
</dbReference>
<sequence length="2629" mass="279163">MSEPVLAARALSKSFGPNEVLKGIEFEVHSGASVALCGENGAGKSTLIKLLTGLYHPTSGHVEFNGKQEDWSSPRASLEAGIAVVHQEFSTIGALSVAENIFLDAEPLTRLGLIDRKALVAQTEALLEKLGIHLAARSLVDDLSVADKQMVEIAKALRSDAKVLILDEPTAVLSQNETRHLFKIITELRASGLGIVYVSHRLDEIFEICTDITVIKDGVVTSQGPVSGYTHDSVIAAMVGRELGNLFPEKPLDREPGEPMLEIKDLVVEDTLPPVNFEVRAGEIVGLAGLVGSGRTELALAIYGANTASGKVLIEGEPLDYRSPSNSIDAGILMLTESRKDDGLFLNSSVARNFAATTPGHGVHPARVPIGHEEARAKVMKERFGVVVDNVGLPISALSGGNQQKVLIARLLENRPKVLILDEPTRGVDVGAKSEIYKTLRHLADEGMAILAISSELIEIVGLCDRVFVMRDGELATELTSQDITEEAIMSVDQMVALALVALAQTIVILSGGIDLSYAGALGLLTVVFASIAGEDPSTFAAAVVAVLALGAFIGAINGGIVTFVGIHPLIVTLGTSTILSGLALLITRQPTGSVPLFFEDLVYGRFGMVPYGTIFTLVLYLLAGFLLWKTRFGLRVYAIGDNEQAASISGVPVKSTKLIVYALSGFLAAITAIYICGRFGVGDPRAGVGFDLKSITPVIVGGTLLAGGRGGVLGTLLAVIVLALLANVLNFMNVSSFYQWIAEGLIIIAAQNRELLMLTGFLIVIWAITTALSPRFLSPANLSDILLQAAPLGFVVIGQMIVIIVRGLDLSVASIMATVAVLSIGLNDNTGVIFAVGILLGALIGAINGYLVAYRGVTPFLATLATMIVLQGVRFAYTGGAPGGTLPDAFRWLATGNIYGIPVALILLGVVAVAAHWLLEYTVYGRRLKLYGDNPDAAYMTGAPTRLLVVSAFMISGILAGLAGLVLVGYVGIVDNWTGRGYELDSIAAAVIGGAALSGGKGSVPGVLLATLVLVSLFNIVVILGLSIELQLVIKGSLIVLAAVNSPRPTHEILQDVGMNRSTGFGLLRAMTLRGWLERVDHGLLRLGPKAAQLAFVPLEATENAVLQTAAAVTPERGSEEAHLAVTEWDARLFETVSTSQYKRNPPFRIGFANASLSNAWRRAMFDSMRYAERLHADRIDAFLVREAGDDAHTQIDQIDELLDCDLDILLVSTTNVLSPLLDRKLKDVAARGIPIVAVDRRPRDHSSLVSFVTASDRRIGRISALWLAERLKGVGRIWMLSGLEGTSPAIRRQSAAFNGFSEFPGIQVEAVTYTDWTEAGGWTAVERLIDQGADVPDGIWCDSGLQGVGSLKYFVENELAVPVHTGGDLNQMYKLALYYKVPFVALDYPAAMGARAVEVALDVLSGKSVPRRVEVPVPVVLPRGMETASVRADAWAERHVGWDLQTREQEPVMDKHGNSYDKALDVFEKLLDEPLQKVLSGPLPLARAVGLATTSGYRAAAIAESEGLLSRSTEGDYLRGPSTRTIGLSALGFGEFALVAEPVLIQLRQATRLTAFLAVAGNSQCMIGPHSRGRGLTFAVPQAQYYLPSLPVLDDERLAEISLSNRHEAVAAQRAAIAAVSEREDRQCIVGVLLPGLHEAATDDLRADERRDWDLQFKFSDVIADFAFWSDWRDKASLEVGRNVPFERVPYGDHDRQWVEIADCGGSGGQLVPVFLHGGYWRALTAEGHRCCMTGLSAFGPKCGNVEYRLMPDFRLADLVSDATAAVTALAGIFPESSKLLLVGHSAGAHLAVSAALNPGLAGRIAGVVAMSGVYDLAPVARSFLQDEIGLTEEEISTHSLIGKQPGTPLICVVGGRETDEFQSQSRKMAESVGAAHLRVRGAHHMNILSDLNSAKSPLIEALGLWLNNAGLPEEAVKACGVTFAFSMLERVIEEKAKGDPSKAEKIRERCNAILGDSLRSVIPGSEKAAELKTALIAEDVWSQYLEVGIGPDAEVFTKSQPMSAVGFGAAVGLHPVSNWNNPEPEVVLAVDSAGKVKGATLGNDVNLRDVEGRSALLLGKAKDNNASASIGPAVRLFDSAFTIDDVRKLELDLKVTGTDGFELSGHSTMTQISRDPLDLVGTYGMLTGKSLVNGEWISGNTTFESQPAEGSPHSFSEMMAADVDRACRASDDAFEAFSTTSDEERAALLNKIADEIEARGDELTEVGCQETALPAMRLNGERGRTTGQLRLFAETILKGDYLDRRHDEALPDRQPLPRPELYLVQRPIGPVAVFGASNFPLAFSTAGGDTASALAAGCPVVVKGHPAHPGTGEIVAQAIDAAVKALGLPAGTFGFLQGTTLELGQSLVQHPLIKAVGFTGSLRGGRALFDLCASRPEPIPFFGELGSVNPVFLLPAAMEQRAEAIGEGWAGSLTMGVGQFCTNPGVVIVHAGEQADTFAGSAVKALQSVGAQTMLTDGIANACRAGQGRIGAVEGVETLLSSVSDNRGATPAVYRANAQTFVGNRDLQEEVFGPAGVIVTVSDDAEMRSVARSFEGQLTATLQMEESDAALAKSLMPILERRAGRILANGFPTGVEVADAMVHGGPYPASTNFGATSVGTMAIRRWLRPVSYQNLPADLLPDSLKA</sequence>
<keyword evidence="3" id="KW-1003">Cell membrane</keyword>
<dbReference type="InterPro" id="IPR027417">
    <property type="entry name" value="P-loop_NTPase"/>
</dbReference>
<dbReference type="InterPro" id="IPR017871">
    <property type="entry name" value="ABC_transporter-like_CS"/>
</dbReference>
<organism evidence="12 13">
    <name type="scientific">Durusdinium trenchii</name>
    <dbReference type="NCBI Taxonomy" id="1381693"/>
    <lineage>
        <taxon>Eukaryota</taxon>
        <taxon>Sar</taxon>
        <taxon>Alveolata</taxon>
        <taxon>Dinophyceae</taxon>
        <taxon>Suessiales</taxon>
        <taxon>Symbiodiniaceae</taxon>
        <taxon>Durusdinium</taxon>
    </lineage>
</organism>
<dbReference type="Gene3D" id="3.40.50.1820">
    <property type="entry name" value="alpha/beta hydrolase"/>
    <property type="match status" value="1"/>
</dbReference>
<dbReference type="SMART" id="SM00382">
    <property type="entry name" value="AAA"/>
    <property type="match status" value="2"/>
</dbReference>
<feature type="transmembrane region" description="Helical" evidence="10">
    <location>
        <begin position="1008"/>
        <end position="1029"/>
    </location>
</feature>
<dbReference type="PROSITE" id="PS50893">
    <property type="entry name" value="ABC_TRANSPORTER_2"/>
    <property type="match status" value="2"/>
</dbReference>
<feature type="transmembrane region" description="Helical" evidence="10">
    <location>
        <begin position="609"/>
        <end position="629"/>
    </location>
</feature>
<dbReference type="InterPro" id="IPR050107">
    <property type="entry name" value="ABC_carbohydrate_import_ATPase"/>
</dbReference>
<evidence type="ECO:0000313" key="13">
    <source>
        <dbReference type="Proteomes" id="UP001642464"/>
    </source>
</evidence>
<gene>
    <name evidence="12" type="ORF">SCF082_LOCUS34691</name>
</gene>